<evidence type="ECO:0000256" key="4">
    <source>
        <dbReference type="ARBA" id="ARBA00022833"/>
    </source>
</evidence>
<organism evidence="8 9">
    <name type="scientific">Vibrio mediterranei</name>
    <dbReference type="NCBI Taxonomy" id="689"/>
    <lineage>
        <taxon>Bacteria</taxon>
        <taxon>Pseudomonadati</taxon>
        <taxon>Pseudomonadota</taxon>
        <taxon>Gammaproteobacteria</taxon>
        <taxon>Vibrionales</taxon>
        <taxon>Vibrionaceae</taxon>
        <taxon>Vibrio</taxon>
    </lineage>
</organism>
<dbReference type="Proteomes" id="UP000238163">
    <property type="component" value="Unassembled WGS sequence"/>
</dbReference>
<dbReference type="RefSeq" id="WP_106008869.1">
    <property type="nucleotide sequence ID" value="NZ_NWTN01000026.1"/>
</dbReference>
<dbReference type="EMBL" id="NWTN01000026">
    <property type="protein sequence ID" value="PRQ65120.1"/>
    <property type="molecule type" value="Genomic_DNA"/>
</dbReference>
<keyword evidence="5" id="KW-0482">Metalloprotease</keyword>
<dbReference type="PROSITE" id="PS50249">
    <property type="entry name" value="MPN"/>
    <property type="match status" value="1"/>
</dbReference>
<evidence type="ECO:0000256" key="5">
    <source>
        <dbReference type="ARBA" id="ARBA00023049"/>
    </source>
</evidence>
<dbReference type="PANTHER" id="PTHR30471:SF3">
    <property type="entry name" value="UPF0758 PROTEIN YEES-RELATED"/>
    <property type="match status" value="1"/>
</dbReference>
<keyword evidence="9" id="KW-1185">Reference proteome</keyword>
<dbReference type="InterPro" id="IPR020891">
    <property type="entry name" value="UPF0758_CS"/>
</dbReference>
<name>A0ABX5D9H4_9VIBR</name>
<evidence type="ECO:0000256" key="6">
    <source>
        <dbReference type="SAM" id="MobiDB-lite"/>
    </source>
</evidence>
<dbReference type="Pfam" id="PF04002">
    <property type="entry name" value="RadC"/>
    <property type="match status" value="1"/>
</dbReference>
<dbReference type="InterPro" id="IPR037518">
    <property type="entry name" value="MPN"/>
</dbReference>
<comment type="caution">
    <text evidence="8">The sequence shown here is derived from an EMBL/GenBank/DDBJ whole genome shotgun (WGS) entry which is preliminary data.</text>
</comment>
<dbReference type="NCBIfam" id="TIGR00608">
    <property type="entry name" value="radc"/>
    <property type="match status" value="1"/>
</dbReference>
<evidence type="ECO:0000313" key="8">
    <source>
        <dbReference type="EMBL" id="PRQ65120.1"/>
    </source>
</evidence>
<gene>
    <name evidence="8" type="ORF">COR51_23655</name>
</gene>
<keyword evidence="4" id="KW-0862">Zinc</keyword>
<keyword evidence="2" id="KW-0479">Metal-binding</keyword>
<evidence type="ECO:0000313" key="9">
    <source>
        <dbReference type="Proteomes" id="UP000238163"/>
    </source>
</evidence>
<dbReference type="CDD" id="cd08071">
    <property type="entry name" value="MPN_DUF2466"/>
    <property type="match status" value="1"/>
</dbReference>
<proteinExistence type="predicted"/>
<accession>A0ABX5D9H4</accession>
<dbReference type="InterPro" id="IPR025657">
    <property type="entry name" value="RadC_JAB"/>
</dbReference>
<evidence type="ECO:0000256" key="1">
    <source>
        <dbReference type="ARBA" id="ARBA00022670"/>
    </source>
</evidence>
<keyword evidence="1" id="KW-0645">Protease</keyword>
<feature type="compositionally biased region" description="Polar residues" evidence="6">
    <location>
        <begin position="8"/>
        <end position="20"/>
    </location>
</feature>
<protein>
    <recommendedName>
        <fullName evidence="7">MPN domain-containing protein</fullName>
    </recommendedName>
</protein>
<evidence type="ECO:0000256" key="3">
    <source>
        <dbReference type="ARBA" id="ARBA00022801"/>
    </source>
</evidence>
<reference evidence="8 9" key="1">
    <citation type="submission" date="2017-09" db="EMBL/GenBank/DDBJ databases">
        <authorList>
            <person name="Girard L."/>
            <person name="Lami R."/>
            <person name="Suzuki M."/>
            <person name="Baudart J."/>
        </authorList>
    </citation>
    <scope>NUCLEOTIDE SEQUENCE [LARGE SCALE GENOMIC DNA]</scope>
    <source>
        <strain evidence="8 9">17LN0615E</strain>
    </source>
</reference>
<reference evidence="8 9" key="2">
    <citation type="submission" date="2018-03" db="EMBL/GenBank/DDBJ databases">
        <title>Genetic Diversity and Phenotypic Plasticity of AHL Mediated Quorum Sensing in Environmental Strains of Vibrio mediterranei.</title>
        <authorList>
            <person name="Lantoine F."/>
            <person name="Vouve F."/>
        </authorList>
    </citation>
    <scope>NUCLEOTIDE SEQUENCE [LARGE SCALE GENOMIC DNA]</scope>
    <source>
        <strain evidence="8 9">17LN0615E</strain>
    </source>
</reference>
<dbReference type="PROSITE" id="PS01302">
    <property type="entry name" value="UPF0758"/>
    <property type="match status" value="1"/>
</dbReference>
<keyword evidence="3" id="KW-0378">Hydrolase</keyword>
<dbReference type="PANTHER" id="PTHR30471">
    <property type="entry name" value="DNA REPAIR PROTEIN RADC"/>
    <property type="match status" value="1"/>
</dbReference>
<evidence type="ECO:0000256" key="2">
    <source>
        <dbReference type="ARBA" id="ARBA00022723"/>
    </source>
</evidence>
<dbReference type="InterPro" id="IPR001405">
    <property type="entry name" value="UPF0758"/>
</dbReference>
<evidence type="ECO:0000259" key="7">
    <source>
        <dbReference type="PROSITE" id="PS50249"/>
    </source>
</evidence>
<sequence length="195" mass="22002">MTLGKKTPTISNKKPATSVSPLDAQASPKNDNVYPHISERVDYGKGFSNEEMELISHAMSIIESKWKQNNLESFNSPIETKQYITMNVSHLEREVFGVLFLDNQNRLIANEFLFYGTIDAASVYPREVIKRALELNSAAIMFYHNHPSGIAEPSQSDRRITRKLIDALNTVDIRVLDHFVSGGTDVVSFAERGWI</sequence>
<feature type="region of interest" description="Disordered" evidence="6">
    <location>
        <begin position="1"/>
        <end position="35"/>
    </location>
</feature>
<dbReference type="Gene3D" id="3.40.140.10">
    <property type="entry name" value="Cytidine Deaminase, domain 2"/>
    <property type="match status" value="1"/>
</dbReference>
<feature type="domain" description="MPN" evidence="7">
    <location>
        <begin position="73"/>
        <end position="195"/>
    </location>
</feature>
<dbReference type="SUPFAM" id="SSF102712">
    <property type="entry name" value="JAB1/MPN domain"/>
    <property type="match status" value="1"/>
</dbReference>